<proteinExistence type="predicted"/>
<keyword evidence="2" id="KW-1185">Reference proteome</keyword>
<accession>A0A5B7HSM1</accession>
<evidence type="ECO:0000313" key="2">
    <source>
        <dbReference type="Proteomes" id="UP000324222"/>
    </source>
</evidence>
<dbReference type="AlphaFoldDB" id="A0A5B7HSM1"/>
<sequence length="112" mass="13017">MLHTRLSHNLTRNTQNLLLQLHQVGFTSSELQVYVCEGDPGRRRRAVRLREGDRTRIFRNDVGFLAVCLRHQIFHRDPFAMRIITTWVASASLVSFVSQYAHTKYSLMSSEV</sequence>
<evidence type="ECO:0000313" key="1">
    <source>
        <dbReference type="EMBL" id="MPC76011.1"/>
    </source>
</evidence>
<dbReference type="EMBL" id="VSRR010042375">
    <property type="protein sequence ID" value="MPC76011.1"/>
    <property type="molecule type" value="Genomic_DNA"/>
</dbReference>
<protein>
    <submittedName>
        <fullName evidence="1">Uncharacterized protein</fullName>
    </submittedName>
</protein>
<reference evidence="1 2" key="1">
    <citation type="submission" date="2019-05" db="EMBL/GenBank/DDBJ databases">
        <title>Another draft genome of Portunus trituberculatus and its Hox gene families provides insights of decapod evolution.</title>
        <authorList>
            <person name="Jeong J.-H."/>
            <person name="Song I."/>
            <person name="Kim S."/>
            <person name="Choi T."/>
            <person name="Kim D."/>
            <person name="Ryu S."/>
            <person name="Kim W."/>
        </authorList>
    </citation>
    <scope>NUCLEOTIDE SEQUENCE [LARGE SCALE GENOMIC DNA]</scope>
    <source>
        <tissue evidence="1">Muscle</tissue>
    </source>
</reference>
<organism evidence="1 2">
    <name type="scientific">Portunus trituberculatus</name>
    <name type="common">Swimming crab</name>
    <name type="synonym">Neptunus trituberculatus</name>
    <dbReference type="NCBI Taxonomy" id="210409"/>
    <lineage>
        <taxon>Eukaryota</taxon>
        <taxon>Metazoa</taxon>
        <taxon>Ecdysozoa</taxon>
        <taxon>Arthropoda</taxon>
        <taxon>Crustacea</taxon>
        <taxon>Multicrustacea</taxon>
        <taxon>Malacostraca</taxon>
        <taxon>Eumalacostraca</taxon>
        <taxon>Eucarida</taxon>
        <taxon>Decapoda</taxon>
        <taxon>Pleocyemata</taxon>
        <taxon>Brachyura</taxon>
        <taxon>Eubrachyura</taxon>
        <taxon>Portunoidea</taxon>
        <taxon>Portunidae</taxon>
        <taxon>Portuninae</taxon>
        <taxon>Portunus</taxon>
    </lineage>
</organism>
<dbReference type="Proteomes" id="UP000324222">
    <property type="component" value="Unassembled WGS sequence"/>
</dbReference>
<comment type="caution">
    <text evidence="1">The sequence shown here is derived from an EMBL/GenBank/DDBJ whole genome shotgun (WGS) entry which is preliminary data.</text>
</comment>
<name>A0A5B7HSM1_PORTR</name>
<gene>
    <name evidence="1" type="ORF">E2C01_070412</name>
</gene>